<comment type="caution">
    <text evidence="2">The sequence shown here is derived from an EMBL/GenBank/DDBJ whole genome shotgun (WGS) entry which is preliminary data.</text>
</comment>
<evidence type="ECO:0000259" key="1">
    <source>
        <dbReference type="Pfam" id="PF13590"/>
    </source>
</evidence>
<dbReference type="RefSeq" id="WP_163915791.1">
    <property type="nucleotide sequence ID" value="NZ_JAAGWD010000006.1"/>
</dbReference>
<reference evidence="2 3" key="1">
    <citation type="submission" date="2020-02" db="EMBL/GenBank/DDBJ databases">
        <authorList>
            <person name="Kim M.K."/>
        </authorList>
    </citation>
    <scope>NUCLEOTIDE SEQUENCE [LARGE SCALE GENOMIC DNA]</scope>
    <source>
        <strain evidence="2 3">BT327</strain>
    </source>
</reference>
<dbReference type="Proteomes" id="UP000474777">
    <property type="component" value="Unassembled WGS sequence"/>
</dbReference>
<evidence type="ECO:0000313" key="2">
    <source>
        <dbReference type="EMBL" id="NEM98905.1"/>
    </source>
</evidence>
<dbReference type="Gene3D" id="3.30.160.670">
    <property type="match status" value="1"/>
</dbReference>
<dbReference type="PROSITE" id="PS51257">
    <property type="entry name" value="PROKAR_LIPOPROTEIN"/>
    <property type="match status" value="1"/>
</dbReference>
<feature type="domain" description="DUF4136" evidence="1">
    <location>
        <begin position="42"/>
        <end position="192"/>
    </location>
</feature>
<accession>A0A6B3LV81</accession>
<organism evidence="2 3">
    <name type="scientific">Pontibacter burrus</name>
    <dbReference type="NCBI Taxonomy" id="2704466"/>
    <lineage>
        <taxon>Bacteria</taxon>
        <taxon>Pseudomonadati</taxon>
        <taxon>Bacteroidota</taxon>
        <taxon>Cytophagia</taxon>
        <taxon>Cytophagales</taxon>
        <taxon>Hymenobacteraceae</taxon>
        <taxon>Pontibacter</taxon>
    </lineage>
</organism>
<gene>
    <name evidence="2" type="ORF">GXP69_14475</name>
</gene>
<sequence>MRKTVSFLYPYLILLLLVSGGCVTSSVPSGPRAVLATGALTENLKTYAWFQEQPVAPVAFDEGYHSSLDQHIRTAIETELNEKGFTRATNGNPDVLLAYDVSVSVPLEKDVAQNYLEGFGYSYAYMAGYRYGYLHNRLPGYRAVDLYKSGTLIIDLIDPSSKELIWRGWTEGAISNFKANYKTVHKEVEAVLAPVRGR</sequence>
<dbReference type="Pfam" id="PF13590">
    <property type="entry name" value="DUF4136"/>
    <property type="match status" value="1"/>
</dbReference>
<evidence type="ECO:0000313" key="3">
    <source>
        <dbReference type="Proteomes" id="UP000474777"/>
    </source>
</evidence>
<name>A0A6B3LV81_9BACT</name>
<dbReference type="InterPro" id="IPR025411">
    <property type="entry name" value="DUF4136"/>
</dbReference>
<protein>
    <submittedName>
        <fullName evidence="2">DUF4136 domain-containing protein</fullName>
    </submittedName>
</protein>
<keyword evidence="3" id="KW-1185">Reference proteome</keyword>
<dbReference type="AlphaFoldDB" id="A0A6B3LV81"/>
<dbReference type="EMBL" id="JAAGWD010000006">
    <property type="protein sequence ID" value="NEM98905.1"/>
    <property type="molecule type" value="Genomic_DNA"/>
</dbReference>
<proteinExistence type="predicted"/>